<dbReference type="InterPro" id="IPR000626">
    <property type="entry name" value="Ubiquitin-like_dom"/>
</dbReference>
<keyword evidence="3" id="KW-1185">Reference proteome</keyword>
<sequence length="355" mass="40045">MPSLNVDLLNSALSAMMETHRFVSENELTKYDASYKQVDMNSFHQFNRVSGDVDSIVKQSRQCVCQQVDLGSLHQVNLIGGDVGGSIAKQSDQKFKGGQIFVKTLTGATYTFEFHAGDTIYNVKQMMQDKIDLPPDKQRLIFAGRALENGRTLADYNIQNESILHMVLRLCGGGRVIGYLPSSALDPKYDYDFTHVTDFEETFMRGNMRYRRPCGWQRFALKVSGKYDNGDDTWLGTGDTAWPVSYHGTAKYNARSISEEGYLLSKGKRFAFGRGIYSTPDVCVAELYAKEFKFAGRTYMIVIQNRVNPKNMIKIEATRTGVGEYWISKEGKDVRPYGICIKEKFNNDGGTCQLL</sequence>
<dbReference type="InterPro" id="IPR029071">
    <property type="entry name" value="Ubiquitin-like_domsf"/>
</dbReference>
<dbReference type="InterPro" id="IPR019956">
    <property type="entry name" value="Ubiquitin_dom"/>
</dbReference>
<evidence type="ECO:0000313" key="3">
    <source>
        <dbReference type="Proteomes" id="UP000789739"/>
    </source>
</evidence>
<dbReference type="PRINTS" id="PR00348">
    <property type="entry name" value="UBIQUITIN"/>
</dbReference>
<dbReference type="AlphaFoldDB" id="A0A9N9FEP1"/>
<dbReference type="Proteomes" id="UP000789739">
    <property type="component" value="Unassembled WGS sequence"/>
</dbReference>
<dbReference type="PANTHER" id="PTHR36649:SF28">
    <property type="entry name" value="UBIQUITIN-LIKE DOMAIN-CONTAINING PROTEIN"/>
    <property type="match status" value="1"/>
</dbReference>
<name>A0A9N9FEP1_9GLOM</name>
<feature type="domain" description="Ubiquitin-like" evidence="1">
    <location>
        <begin position="98"/>
        <end position="173"/>
    </location>
</feature>
<accession>A0A9N9FEP1</accession>
<dbReference type="Gene3D" id="3.90.175.10">
    <property type="entry name" value="Diphtheria Toxin, domain 1"/>
    <property type="match status" value="1"/>
</dbReference>
<comment type="caution">
    <text evidence="2">The sequence shown here is derived from an EMBL/GenBank/DDBJ whole genome shotgun (WGS) entry which is preliminary data.</text>
</comment>
<dbReference type="EMBL" id="CAJVPI010000403">
    <property type="protein sequence ID" value="CAG8530634.1"/>
    <property type="molecule type" value="Genomic_DNA"/>
</dbReference>
<protein>
    <submittedName>
        <fullName evidence="2">2619_t:CDS:1</fullName>
    </submittedName>
</protein>
<dbReference type="Gene3D" id="3.10.20.90">
    <property type="entry name" value="Phosphatidylinositol 3-kinase Catalytic Subunit, Chain A, domain 1"/>
    <property type="match status" value="1"/>
</dbReference>
<dbReference type="PROSITE" id="PS50053">
    <property type="entry name" value="UBIQUITIN_2"/>
    <property type="match status" value="1"/>
</dbReference>
<organism evidence="2 3">
    <name type="scientific">Paraglomus brasilianum</name>
    <dbReference type="NCBI Taxonomy" id="144538"/>
    <lineage>
        <taxon>Eukaryota</taxon>
        <taxon>Fungi</taxon>
        <taxon>Fungi incertae sedis</taxon>
        <taxon>Mucoromycota</taxon>
        <taxon>Glomeromycotina</taxon>
        <taxon>Glomeromycetes</taxon>
        <taxon>Paraglomerales</taxon>
        <taxon>Paraglomeraceae</taxon>
        <taxon>Paraglomus</taxon>
    </lineage>
</organism>
<dbReference type="SMART" id="SM00213">
    <property type="entry name" value="UBQ"/>
    <property type="match status" value="1"/>
</dbReference>
<dbReference type="FunFam" id="3.10.20.90:FF:000160">
    <property type="entry name" value="Polyubiquitin-C"/>
    <property type="match status" value="1"/>
</dbReference>
<dbReference type="SUPFAM" id="SSF56399">
    <property type="entry name" value="ADP-ribosylation"/>
    <property type="match status" value="1"/>
</dbReference>
<dbReference type="Pfam" id="PF00240">
    <property type="entry name" value="ubiquitin"/>
    <property type="match status" value="1"/>
</dbReference>
<dbReference type="PANTHER" id="PTHR36649">
    <property type="entry name" value="UBIQUITIN-LIKE DOMAIN-CONTAINING PROTEIN"/>
    <property type="match status" value="1"/>
</dbReference>
<dbReference type="SUPFAM" id="SSF54236">
    <property type="entry name" value="Ubiquitin-like"/>
    <property type="match status" value="1"/>
</dbReference>
<gene>
    <name evidence="2" type="ORF">PBRASI_LOCUS4091</name>
</gene>
<reference evidence="2" key="1">
    <citation type="submission" date="2021-06" db="EMBL/GenBank/DDBJ databases">
        <authorList>
            <person name="Kallberg Y."/>
            <person name="Tangrot J."/>
            <person name="Rosling A."/>
        </authorList>
    </citation>
    <scope>NUCLEOTIDE SEQUENCE</scope>
    <source>
        <strain evidence="2">BR232B</strain>
    </source>
</reference>
<dbReference type="OrthoDB" id="428577at2759"/>
<evidence type="ECO:0000259" key="1">
    <source>
        <dbReference type="PROSITE" id="PS50053"/>
    </source>
</evidence>
<proteinExistence type="predicted"/>
<evidence type="ECO:0000313" key="2">
    <source>
        <dbReference type="EMBL" id="CAG8530634.1"/>
    </source>
</evidence>